<evidence type="ECO:0000313" key="3">
    <source>
        <dbReference type="EMBL" id="CAK9149594.1"/>
    </source>
</evidence>
<keyword evidence="2" id="KW-0472">Membrane</keyword>
<keyword evidence="2" id="KW-0812">Transmembrane</keyword>
<feature type="non-terminal residue" evidence="3">
    <location>
        <position position="1"/>
    </location>
</feature>
<keyword evidence="4" id="KW-1185">Reference proteome</keyword>
<keyword evidence="2" id="KW-1133">Transmembrane helix</keyword>
<evidence type="ECO:0000256" key="1">
    <source>
        <dbReference type="SAM" id="MobiDB-lite"/>
    </source>
</evidence>
<organism evidence="3 4">
    <name type="scientific">Ilex paraguariensis</name>
    <name type="common">yerba mate</name>
    <dbReference type="NCBI Taxonomy" id="185542"/>
    <lineage>
        <taxon>Eukaryota</taxon>
        <taxon>Viridiplantae</taxon>
        <taxon>Streptophyta</taxon>
        <taxon>Embryophyta</taxon>
        <taxon>Tracheophyta</taxon>
        <taxon>Spermatophyta</taxon>
        <taxon>Magnoliopsida</taxon>
        <taxon>eudicotyledons</taxon>
        <taxon>Gunneridae</taxon>
        <taxon>Pentapetalae</taxon>
        <taxon>asterids</taxon>
        <taxon>campanulids</taxon>
        <taxon>Aquifoliales</taxon>
        <taxon>Aquifoliaceae</taxon>
        <taxon>Ilex</taxon>
    </lineage>
</organism>
<accession>A0ABC8RX81</accession>
<gene>
    <name evidence="3" type="ORF">ILEXP_LOCUS17651</name>
</gene>
<evidence type="ECO:0000313" key="4">
    <source>
        <dbReference type="Proteomes" id="UP001642360"/>
    </source>
</evidence>
<proteinExistence type="predicted"/>
<dbReference type="EMBL" id="CAUOFW020001903">
    <property type="protein sequence ID" value="CAK9149594.1"/>
    <property type="molecule type" value="Genomic_DNA"/>
</dbReference>
<feature type="region of interest" description="Disordered" evidence="1">
    <location>
        <begin position="68"/>
        <end position="97"/>
    </location>
</feature>
<protein>
    <submittedName>
        <fullName evidence="3">Uncharacterized protein</fullName>
    </submittedName>
</protein>
<comment type="caution">
    <text evidence="3">The sequence shown here is derived from an EMBL/GenBank/DDBJ whole genome shotgun (WGS) entry which is preliminary data.</text>
</comment>
<evidence type="ECO:0000256" key="2">
    <source>
        <dbReference type="SAM" id="Phobius"/>
    </source>
</evidence>
<feature type="transmembrane region" description="Helical" evidence="2">
    <location>
        <begin position="39"/>
        <end position="61"/>
    </location>
</feature>
<reference evidence="3 4" key="1">
    <citation type="submission" date="2024-02" db="EMBL/GenBank/DDBJ databases">
        <authorList>
            <person name="Vignale AGUSTIN F."/>
            <person name="Sosa J E."/>
            <person name="Modenutti C."/>
        </authorList>
    </citation>
    <scope>NUCLEOTIDE SEQUENCE [LARGE SCALE GENOMIC DNA]</scope>
</reference>
<sequence>PPNHLPSSTETYRKPQTLTPLTMVARKLFESTIHETLSWFWALLCIMAMMGVLLMGMAKSLGSSASASRLRASRWEKGKGKVTEGSNEEEPLGKKAA</sequence>
<feature type="compositionally biased region" description="Basic and acidic residues" evidence="1">
    <location>
        <begin position="73"/>
        <end position="82"/>
    </location>
</feature>
<dbReference type="Proteomes" id="UP001642360">
    <property type="component" value="Unassembled WGS sequence"/>
</dbReference>
<name>A0ABC8RX81_9AQUA</name>
<dbReference type="AlphaFoldDB" id="A0ABC8RX81"/>